<dbReference type="STRING" id="1714016.BA724_04325"/>
<gene>
    <name evidence="2" type="ORF">BA724_04325</name>
</gene>
<dbReference type="InterPro" id="IPR006528">
    <property type="entry name" value="Phage_head_morphogenesis_dom"/>
</dbReference>
<evidence type="ECO:0000313" key="3">
    <source>
        <dbReference type="Proteomes" id="UP000095658"/>
    </source>
</evidence>
<reference evidence="2 3" key="1">
    <citation type="submission" date="2016-06" db="EMBL/GenBank/DDBJ databases">
        <title>Domibacillus iocasae genome sequencing.</title>
        <authorList>
            <person name="Verma A."/>
            <person name="Pal Y."/>
            <person name="Ojha A.K."/>
            <person name="Krishnamurthi S."/>
        </authorList>
    </citation>
    <scope>NUCLEOTIDE SEQUENCE [LARGE SCALE GENOMIC DNA]</scope>
    <source>
        <strain evidence="2 3">DSM 29979</strain>
    </source>
</reference>
<protein>
    <recommendedName>
        <fullName evidence="1">Phage head morphogenesis domain-containing protein</fullName>
    </recommendedName>
</protein>
<dbReference type="OrthoDB" id="9151105at2"/>
<feature type="domain" description="Phage head morphogenesis" evidence="1">
    <location>
        <begin position="148"/>
        <end position="253"/>
    </location>
</feature>
<sequence>MARKVPPTLFPDAVAVSYYRNVKRLIDELGKVTLSMFDESIKPQIKEYRNRVDDESYRVDGPLDVIRQSIEVMKGLSLGIFTADNILNIASNFVNGVNNFNKKNMQDQGRVKGIDPTQFEPWLDEFMRTSIAENVSYISTIRDEYFPKIESIIYQGVKNGTSPKEIRDQLVQRTGMSEKRAKFIARDQTGSILGQMTAERHKAMGVKKFKWSTSNDEKVRDSHDKLEGQVFEYADPPAVGLPGTDYNCRCTAIPYFE</sequence>
<accession>A0A1E7DQ91</accession>
<name>A0A1E7DQ91_9BACI</name>
<dbReference type="EMBL" id="MAMP01000020">
    <property type="protein sequence ID" value="OES45241.1"/>
    <property type="molecule type" value="Genomic_DNA"/>
</dbReference>
<dbReference type="AlphaFoldDB" id="A0A1E7DQ91"/>
<evidence type="ECO:0000313" key="2">
    <source>
        <dbReference type="EMBL" id="OES45241.1"/>
    </source>
</evidence>
<dbReference type="Proteomes" id="UP000095658">
    <property type="component" value="Unassembled WGS sequence"/>
</dbReference>
<proteinExistence type="predicted"/>
<organism evidence="2 3">
    <name type="scientific">Domibacillus iocasae</name>
    <dbReference type="NCBI Taxonomy" id="1714016"/>
    <lineage>
        <taxon>Bacteria</taxon>
        <taxon>Bacillati</taxon>
        <taxon>Bacillota</taxon>
        <taxon>Bacilli</taxon>
        <taxon>Bacillales</taxon>
        <taxon>Bacillaceae</taxon>
        <taxon>Domibacillus</taxon>
    </lineage>
</organism>
<dbReference type="NCBIfam" id="TIGR01641">
    <property type="entry name" value="phageSPP1_gp7"/>
    <property type="match status" value="1"/>
</dbReference>
<comment type="caution">
    <text evidence="2">The sequence shown here is derived from an EMBL/GenBank/DDBJ whole genome shotgun (WGS) entry which is preliminary data.</text>
</comment>
<keyword evidence="3" id="KW-1185">Reference proteome</keyword>
<evidence type="ECO:0000259" key="1">
    <source>
        <dbReference type="Pfam" id="PF04233"/>
    </source>
</evidence>
<dbReference type="Pfam" id="PF04233">
    <property type="entry name" value="Phage_Mu_F"/>
    <property type="match status" value="1"/>
</dbReference>